<keyword evidence="4 9" id="KW-0732">Signal</keyword>
<keyword evidence="6 8" id="KW-1133">Transmembrane helix</keyword>
<proteinExistence type="predicted"/>
<dbReference type="CDD" id="cd08760">
    <property type="entry name" value="Cyt_b561_FRRS1_like"/>
    <property type="match status" value="1"/>
</dbReference>
<evidence type="ECO:0000256" key="6">
    <source>
        <dbReference type="ARBA" id="ARBA00022989"/>
    </source>
</evidence>
<dbReference type="SUPFAM" id="SSF49344">
    <property type="entry name" value="CBD9-like"/>
    <property type="match status" value="1"/>
</dbReference>
<dbReference type="InterPro" id="IPR006593">
    <property type="entry name" value="Cyt_b561/ferric_Rdtase_TM"/>
</dbReference>
<evidence type="ECO:0000259" key="10">
    <source>
        <dbReference type="PROSITE" id="PS50836"/>
    </source>
</evidence>
<feature type="transmembrane region" description="Helical" evidence="8">
    <location>
        <begin position="335"/>
        <end position="354"/>
    </location>
</feature>
<dbReference type="PANTHER" id="PTHR23130:SF115">
    <property type="entry name" value="OS01G0680900 PROTEIN"/>
    <property type="match status" value="1"/>
</dbReference>
<feature type="signal peptide" evidence="9">
    <location>
        <begin position="1"/>
        <end position="31"/>
    </location>
</feature>
<dbReference type="AlphaFoldDB" id="A0ABD1GRH6"/>
<dbReference type="SMART" id="SM00664">
    <property type="entry name" value="DoH"/>
    <property type="match status" value="1"/>
</dbReference>
<name>A0ABD1GRH6_SALDI</name>
<evidence type="ECO:0000259" key="11">
    <source>
        <dbReference type="PROSITE" id="PS50939"/>
    </source>
</evidence>
<evidence type="ECO:0000313" key="13">
    <source>
        <dbReference type="Proteomes" id="UP001567538"/>
    </source>
</evidence>
<accession>A0ABD1GRH6</accession>
<dbReference type="InterPro" id="IPR045266">
    <property type="entry name" value="DOH_DOMON"/>
</dbReference>
<keyword evidence="7 8" id="KW-0472">Membrane</keyword>
<reference evidence="12 13" key="1">
    <citation type="submission" date="2024-06" db="EMBL/GenBank/DDBJ databases">
        <title>A chromosome level genome sequence of Diviner's sage (Salvia divinorum).</title>
        <authorList>
            <person name="Ford S.A."/>
            <person name="Ro D.-K."/>
            <person name="Ness R.W."/>
            <person name="Phillips M.A."/>
        </authorList>
    </citation>
    <scope>NUCLEOTIDE SEQUENCE [LARGE SCALE GENOMIC DNA]</scope>
    <source>
        <strain evidence="12">SAF-2024a</strain>
        <tissue evidence="12">Leaf</tissue>
    </source>
</reference>
<evidence type="ECO:0000256" key="4">
    <source>
        <dbReference type="ARBA" id="ARBA00022729"/>
    </source>
</evidence>
<dbReference type="SMART" id="SM00665">
    <property type="entry name" value="B561"/>
    <property type="match status" value="1"/>
</dbReference>
<feature type="chain" id="PRO_5044811773" evidence="9">
    <location>
        <begin position="32"/>
        <end position="408"/>
    </location>
</feature>
<comment type="subcellular location">
    <subcellularLocation>
        <location evidence="1">Membrane</location>
    </subcellularLocation>
</comment>
<evidence type="ECO:0000256" key="1">
    <source>
        <dbReference type="ARBA" id="ARBA00004370"/>
    </source>
</evidence>
<evidence type="ECO:0000256" key="8">
    <source>
        <dbReference type="SAM" id="Phobius"/>
    </source>
</evidence>
<dbReference type="GO" id="GO:0016020">
    <property type="term" value="C:membrane"/>
    <property type="evidence" value="ECO:0007669"/>
    <property type="project" value="UniProtKB-SubCell"/>
</dbReference>
<evidence type="ECO:0000256" key="3">
    <source>
        <dbReference type="ARBA" id="ARBA00022692"/>
    </source>
</evidence>
<dbReference type="InterPro" id="IPR005018">
    <property type="entry name" value="DOMON_domain"/>
</dbReference>
<dbReference type="Pfam" id="PF03351">
    <property type="entry name" value="DOMON"/>
    <property type="match status" value="1"/>
</dbReference>
<organism evidence="12 13">
    <name type="scientific">Salvia divinorum</name>
    <name type="common">Maria pastora</name>
    <name type="synonym">Diviner's sage</name>
    <dbReference type="NCBI Taxonomy" id="28513"/>
    <lineage>
        <taxon>Eukaryota</taxon>
        <taxon>Viridiplantae</taxon>
        <taxon>Streptophyta</taxon>
        <taxon>Embryophyta</taxon>
        <taxon>Tracheophyta</taxon>
        <taxon>Spermatophyta</taxon>
        <taxon>Magnoliopsida</taxon>
        <taxon>eudicotyledons</taxon>
        <taxon>Gunneridae</taxon>
        <taxon>Pentapetalae</taxon>
        <taxon>asterids</taxon>
        <taxon>lamiids</taxon>
        <taxon>Lamiales</taxon>
        <taxon>Lamiaceae</taxon>
        <taxon>Nepetoideae</taxon>
        <taxon>Mentheae</taxon>
        <taxon>Salviinae</taxon>
        <taxon>Salvia</taxon>
        <taxon>Salvia subgen. Calosphace</taxon>
    </lineage>
</organism>
<sequence>MEGRWRAAAGLSKWAFLLASLMSYIASDVAAEEGGDGDGRKGLCSTDLTTFLPFPYSNLPNMVCQPLWNSYLLRYSQSKDNEITIVLSTIYTSGWVGIGFSRDGKMLNSSCIVGWVNQEGQGRIKQYHIKGFTPGEIKADRGELPLTNVPPYVAVQGATIYLSFQLKFNTTLKTQPLLLAFSTKTPHHHRLTVHEDKTTIYFDFSQGKADDSSSGVDSYSSPGILKDRRSHGTLAVLGWGFFLPTGAILARYLSRKDKVWYYFHVPIQFIGFLLGVAAVIVGVSLYNKMHVFFPAHRGIGIFLLLITVLQVVAFFTRPSSDSKYRRYWNWYHNWVGRICLFLGAVNILLGIHIADAGQAWKIGYGFLLGFLLVTVVVLEALLRLRPSAEADNKHPPFSINSIDREISL</sequence>
<evidence type="ECO:0000256" key="2">
    <source>
        <dbReference type="ARBA" id="ARBA00022448"/>
    </source>
</evidence>
<feature type="transmembrane region" description="Helical" evidence="8">
    <location>
        <begin position="298"/>
        <end position="315"/>
    </location>
</feature>
<dbReference type="PROSITE" id="PS50836">
    <property type="entry name" value="DOMON"/>
    <property type="match status" value="1"/>
</dbReference>
<evidence type="ECO:0000256" key="9">
    <source>
        <dbReference type="SAM" id="SignalP"/>
    </source>
</evidence>
<keyword evidence="3 8" id="KW-0812">Transmembrane</keyword>
<dbReference type="PANTHER" id="PTHR23130">
    <property type="entry name" value="CYTOCHROME B561 AND DOMON DOMAIN-CONTAINING PROTEIN"/>
    <property type="match status" value="1"/>
</dbReference>
<feature type="domain" description="Cytochrome b561" evidence="11">
    <location>
        <begin position="193"/>
        <end position="387"/>
    </location>
</feature>
<dbReference type="PROSITE" id="PS50939">
    <property type="entry name" value="CYTOCHROME_B561"/>
    <property type="match status" value="1"/>
</dbReference>
<dbReference type="CDD" id="cd09631">
    <property type="entry name" value="DOMON_DOH"/>
    <property type="match status" value="1"/>
</dbReference>
<feature type="transmembrane region" description="Helical" evidence="8">
    <location>
        <begin position="234"/>
        <end position="253"/>
    </location>
</feature>
<keyword evidence="2" id="KW-0813">Transport</keyword>
<feature type="transmembrane region" description="Helical" evidence="8">
    <location>
        <begin position="265"/>
        <end position="286"/>
    </location>
</feature>
<evidence type="ECO:0000256" key="7">
    <source>
        <dbReference type="ARBA" id="ARBA00023136"/>
    </source>
</evidence>
<dbReference type="EMBL" id="JBEAFC010000008">
    <property type="protein sequence ID" value="KAL1546350.1"/>
    <property type="molecule type" value="Genomic_DNA"/>
</dbReference>
<evidence type="ECO:0000313" key="12">
    <source>
        <dbReference type="EMBL" id="KAL1546350.1"/>
    </source>
</evidence>
<dbReference type="Proteomes" id="UP001567538">
    <property type="component" value="Unassembled WGS sequence"/>
</dbReference>
<comment type="caution">
    <text evidence="12">The sequence shown here is derived from an EMBL/GenBank/DDBJ whole genome shotgun (WGS) entry which is preliminary data.</text>
</comment>
<keyword evidence="13" id="KW-1185">Reference proteome</keyword>
<dbReference type="Gene3D" id="1.20.120.1770">
    <property type="match status" value="1"/>
</dbReference>
<feature type="transmembrane region" description="Helical" evidence="8">
    <location>
        <begin position="360"/>
        <end position="382"/>
    </location>
</feature>
<dbReference type="Pfam" id="PF03188">
    <property type="entry name" value="Cytochrom_B561"/>
    <property type="match status" value="1"/>
</dbReference>
<evidence type="ECO:0000256" key="5">
    <source>
        <dbReference type="ARBA" id="ARBA00022982"/>
    </source>
</evidence>
<keyword evidence="5" id="KW-0249">Electron transport</keyword>
<gene>
    <name evidence="12" type="ORF">AAHA92_22957</name>
</gene>
<feature type="domain" description="DOMON" evidence="10">
    <location>
        <begin position="69"/>
        <end position="184"/>
    </location>
</feature>
<protein>
    <submittedName>
        <fullName evidence="12">Cytochrome b561 and DOMON domain-containing protein-like protein</fullName>
    </submittedName>
</protein>